<dbReference type="InterPro" id="IPR053888">
    <property type="entry name" value="MRM3-like_sub_bind"/>
</dbReference>
<name>A0AAW4MTH1_9FIRM</name>
<gene>
    <name evidence="5" type="ORF">KSV97_02870</name>
    <name evidence="6" type="ORF">KSW06_02925</name>
</gene>
<dbReference type="InterPro" id="IPR013123">
    <property type="entry name" value="SpoU_subst-bd"/>
</dbReference>
<dbReference type="Proteomes" id="UP001197492">
    <property type="component" value="Unassembled WGS sequence"/>
</dbReference>
<dbReference type="SMART" id="SM00967">
    <property type="entry name" value="SpoU_sub_bind"/>
    <property type="match status" value="1"/>
</dbReference>
<evidence type="ECO:0000313" key="7">
    <source>
        <dbReference type="Proteomes" id="UP001196408"/>
    </source>
</evidence>
<keyword evidence="2 5" id="KW-0489">Methyltransferase</keyword>
<dbReference type="EMBL" id="JAHOEF010000011">
    <property type="protein sequence ID" value="MBV3382184.1"/>
    <property type="molecule type" value="Genomic_DNA"/>
</dbReference>
<evidence type="ECO:0000256" key="3">
    <source>
        <dbReference type="ARBA" id="ARBA00022679"/>
    </source>
</evidence>
<sequence length="242" mass="26544">MIQSVNNKTIKDLVKLKNKKTRDEKGLFLVDGFHMVEEAKKAGLCDLVISTDESLEGQEKVLVVSDSVMEKLSYTKTPQPIMAVCHKKDNILKHYDRVLILDGVQDPGNLGTILRSALAFGFKQIVMSPDCVDLYNDKALRSTQGAVFHLDIVRDDLSHVIPELQKLGVRVIATSLHNASSIDDIKSTDKMAFVMGNEGNGVRDETIAMSDASLYIPIDTMESLNVGVAAGIVMYTFKGGSL</sequence>
<dbReference type="AlphaFoldDB" id="A0AAW4MTH1"/>
<comment type="similarity">
    <text evidence="1">Belongs to the class IV-like SAM-binding methyltransferase superfamily. RNA methyltransferase TrmH family.</text>
</comment>
<dbReference type="RefSeq" id="WP_217747187.1">
    <property type="nucleotide sequence ID" value="NZ_JAHOEB010000012.1"/>
</dbReference>
<dbReference type="Pfam" id="PF00588">
    <property type="entry name" value="SpoU_methylase"/>
    <property type="match status" value="1"/>
</dbReference>
<comment type="caution">
    <text evidence="5">The sequence shown here is derived from an EMBL/GenBank/DDBJ whole genome shotgun (WGS) entry which is preliminary data.</text>
</comment>
<dbReference type="Proteomes" id="UP001196408">
    <property type="component" value="Unassembled WGS sequence"/>
</dbReference>
<proteinExistence type="inferred from homology"/>
<organism evidence="5 7">
    <name type="scientific">Catenibacterium mitsuokai</name>
    <dbReference type="NCBI Taxonomy" id="100886"/>
    <lineage>
        <taxon>Bacteria</taxon>
        <taxon>Bacillati</taxon>
        <taxon>Bacillota</taxon>
        <taxon>Erysipelotrichia</taxon>
        <taxon>Erysipelotrichales</taxon>
        <taxon>Coprobacillaceae</taxon>
        <taxon>Catenibacterium</taxon>
    </lineage>
</organism>
<keyword evidence="8" id="KW-1185">Reference proteome</keyword>
<dbReference type="GO" id="GO:0032259">
    <property type="term" value="P:methylation"/>
    <property type="evidence" value="ECO:0007669"/>
    <property type="project" value="UniProtKB-KW"/>
</dbReference>
<evidence type="ECO:0000256" key="2">
    <source>
        <dbReference type="ARBA" id="ARBA00022603"/>
    </source>
</evidence>
<dbReference type="GO" id="GO:0006396">
    <property type="term" value="P:RNA processing"/>
    <property type="evidence" value="ECO:0007669"/>
    <property type="project" value="InterPro"/>
</dbReference>
<dbReference type="GO" id="GO:0008173">
    <property type="term" value="F:RNA methyltransferase activity"/>
    <property type="evidence" value="ECO:0007669"/>
    <property type="project" value="InterPro"/>
</dbReference>
<evidence type="ECO:0000256" key="1">
    <source>
        <dbReference type="ARBA" id="ARBA00007228"/>
    </source>
</evidence>
<keyword evidence="3" id="KW-0808">Transferase</keyword>
<reference evidence="5 8" key="1">
    <citation type="submission" date="2021-06" db="EMBL/GenBank/DDBJ databases">
        <title>Collection of gut derived symbiotic bacterial strains cultured from healthy donors.</title>
        <authorList>
            <person name="Lin H."/>
            <person name="Littmann E."/>
            <person name="Pamer E.G."/>
        </authorList>
    </citation>
    <scope>NUCLEOTIDE SEQUENCE</scope>
    <source>
        <strain evidence="6 8">MSK.21.70</strain>
        <strain evidence="5">MSK.21.82</strain>
    </source>
</reference>
<dbReference type="PANTHER" id="PTHR43191">
    <property type="entry name" value="RRNA METHYLTRANSFERASE 3"/>
    <property type="match status" value="1"/>
</dbReference>
<evidence type="ECO:0000313" key="6">
    <source>
        <dbReference type="EMBL" id="MBV3392219.1"/>
    </source>
</evidence>
<evidence type="ECO:0000259" key="4">
    <source>
        <dbReference type="SMART" id="SM00967"/>
    </source>
</evidence>
<accession>A0AAW4MTH1</accession>
<dbReference type="Pfam" id="PF22435">
    <property type="entry name" value="MRM3-like_sub_bind"/>
    <property type="match status" value="1"/>
</dbReference>
<evidence type="ECO:0000313" key="8">
    <source>
        <dbReference type="Proteomes" id="UP001197492"/>
    </source>
</evidence>
<dbReference type="InterPro" id="IPR051259">
    <property type="entry name" value="rRNA_Methyltransferase"/>
</dbReference>
<dbReference type="InterPro" id="IPR001537">
    <property type="entry name" value="SpoU_MeTrfase"/>
</dbReference>
<dbReference type="GO" id="GO:0003723">
    <property type="term" value="F:RNA binding"/>
    <property type="evidence" value="ECO:0007669"/>
    <property type="project" value="InterPro"/>
</dbReference>
<evidence type="ECO:0000313" key="5">
    <source>
        <dbReference type="EMBL" id="MBV3382184.1"/>
    </source>
</evidence>
<dbReference type="EMBL" id="JAHOEL010000012">
    <property type="protein sequence ID" value="MBV3392219.1"/>
    <property type="molecule type" value="Genomic_DNA"/>
</dbReference>
<feature type="domain" description="RNA 2-O ribose methyltransferase substrate binding" evidence="4">
    <location>
        <begin position="29"/>
        <end position="91"/>
    </location>
</feature>
<dbReference type="CDD" id="cd18095">
    <property type="entry name" value="SpoU-like_rRNA-MTase"/>
    <property type="match status" value="1"/>
</dbReference>
<dbReference type="PANTHER" id="PTHR43191:SF2">
    <property type="entry name" value="RRNA METHYLTRANSFERASE 3, MITOCHONDRIAL"/>
    <property type="match status" value="1"/>
</dbReference>
<protein>
    <submittedName>
        <fullName evidence="5">RNA methyltransferase</fullName>
    </submittedName>
</protein>